<dbReference type="OrthoDB" id="432685at2759"/>
<dbReference type="Gene3D" id="3.90.480.20">
    <property type="match status" value="1"/>
</dbReference>
<keyword evidence="5" id="KW-0349">Heme</keyword>
<reference evidence="16" key="1">
    <citation type="submission" date="2020-10" db="EMBL/GenBank/DDBJ databases">
        <title>Unveiling of a novel bifunctional photoreceptor, Dualchrome1, isolated from a cosmopolitan green alga.</title>
        <authorList>
            <person name="Suzuki S."/>
            <person name="Kawachi M."/>
        </authorList>
    </citation>
    <scope>NUCLEOTIDE SEQUENCE</scope>
    <source>
        <strain evidence="16">NIES 2893</strain>
    </source>
</reference>
<dbReference type="PROSITE" id="PS00365">
    <property type="entry name" value="NIR_SIR"/>
    <property type="match status" value="1"/>
</dbReference>
<dbReference type="GO" id="GO:0020037">
    <property type="term" value="F:heme binding"/>
    <property type="evidence" value="ECO:0007669"/>
    <property type="project" value="InterPro"/>
</dbReference>
<comment type="caution">
    <text evidence="16">The sequence shown here is derived from an EMBL/GenBank/DDBJ whole genome shotgun (WGS) entry which is preliminary data.</text>
</comment>
<evidence type="ECO:0000313" key="16">
    <source>
        <dbReference type="EMBL" id="GHP06148.1"/>
    </source>
</evidence>
<dbReference type="SUPFAM" id="SSF56014">
    <property type="entry name" value="Nitrite and sulphite reductase 4Fe-4S domain-like"/>
    <property type="match status" value="2"/>
</dbReference>
<dbReference type="GO" id="GO:0046872">
    <property type="term" value="F:metal ion binding"/>
    <property type="evidence" value="ECO:0007669"/>
    <property type="project" value="UniProtKB-KW"/>
</dbReference>
<evidence type="ECO:0000256" key="10">
    <source>
        <dbReference type="ARBA" id="ARBA00038893"/>
    </source>
</evidence>
<comment type="pathway">
    <text evidence="2">Nitrogen metabolism; nitrate reduction (assimilation).</text>
</comment>
<dbReference type="Pfam" id="PF03460">
    <property type="entry name" value="NIR_SIR_ferr"/>
    <property type="match status" value="2"/>
</dbReference>
<feature type="compositionally biased region" description="Polar residues" evidence="13">
    <location>
        <begin position="80"/>
        <end position="90"/>
    </location>
</feature>
<dbReference type="EC" id="1.7.7.1" evidence="10"/>
<dbReference type="InterPro" id="IPR005117">
    <property type="entry name" value="NiRdtase/SiRdtase_haem-b_fer"/>
</dbReference>
<dbReference type="PANTHER" id="PTHR32439">
    <property type="entry name" value="FERREDOXIN--NITRITE REDUCTASE, CHLOROPLASTIC"/>
    <property type="match status" value="1"/>
</dbReference>
<evidence type="ECO:0000256" key="13">
    <source>
        <dbReference type="SAM" id="MobiDB-lite"/>
    </source>
</evidence>
<feature type="domain" description="Nitrite/Sulfite reductase ferredoxin-like" evidence="15">
    <location>
        <begin position="459"/>
        <end position="522"/>
    </location>
</feature>
<evidence type="ECO:0000256" key="1">
    <source>
        <dbReference type="ARBA" id="ARBA00001929"/>
    </source>
</evidence>
<comment type="similarity">
    <text evidence="3">Belongs to the nitrite and sulfite reductase 4Fe-4S domain family.</text>
</comment>
<feature type="domain" description="Nitrite/sulphite reductase 4Fe-4S" evidence="14">
    <location>
        <begin position="274"/>
        <end position="431"/>
    </location>
</feature>
<evidence type="ECO:0000256" key="4">
    <source>
        <dbReference type="ARBA" id="ARBA00022485"/>
    </source>
</evidence>
<feature type="compositionally biased region" description="Low complexity" evidence="13">
    <location>
        <begin position="36"/>
        <end position="46"/>
    </location>
</feature>
<comment type="cofactor">
    <cofactor evidence="1">
        <name>siroheme</name>
        <dbReference type="ChEBI" id="CHEBI:60052"/>
    </cofactor>
</comment>
<keyword evidence="4" id="KW-0004">4Fe-4S</keyword>
<evidence type="ECO:0000259" key="15">
    <source>
        <dbReference type="Pfam" id="PF03460"/>
    </source>
</evidence>
<accession>A0A830HH32</accession>
<evidence type="ECO:0000256" key="8">
    <source>
        <dbReference type="ARBA" id="ARBA00023004"/>
    </source>
</evidence>
<dbReference type="InterPro" id="IPR036136">
    <property type="entry name" value="Nit/Sulf_reduc_fer-like_dom_sf"/>
</dbReference>
<protein>
    <recommendedName>
        <fullName evidence="11">Ferredoxin--nitrite reductase, chloroplastic</fullName>
        <ecNumber evidence="10">1.7.7.1</ecNumber>
    </recommendedName>
</protein>
<evidence type="ECO:0000313" key="17">
    <source>
        <dbReference type="Proteomes" id="UP000660262"/>
    </source>
</evidence>
<dbReference type="PANTHER" id="PTHR32439:SF0">
    <property type="entry name" value="FERREDOXIN--NITRITE REDUCTASE, CHLOROPLASTIC"/>
    <property type="match status" value="1"/>
</dbReference>
<dbReference type="InterPro" id="IPR045854">
    <property type="entry name" value="NO2/SO3_Rdtase_4Fe4S_sf"/>
</dbReference>
<feature type="region of interest" description="Disordered" evidence="13">
    <location>
        <begin position="77"/>
        <end position="109"/>
    </location>
</feature>
<feature type="domain" description="Nitrite/Sulfite reductase ferredoxin-like" evidence="15">
    <location>
        <begin position="195"/>
        <end position="264"/>
    </location>
</feature>
<dbReference type="Gene3D" id="3.30.413.10">
    <property type="entry name" value="Sulfite Reductase Hemoprotein, domain 1"/>
    <property type="match status" value="2"/>
</dbReference>
<proteinExistence type="inferred from homology"/>
<evidence type="ECO:0000256" key="12">
    <source>
        <dbReference type="ARBA" id="ARBA00048538"/>
    </source>
</evidence>
<evidence type="ECO:0000256" key="3">
    <source>
        <dbReference type="ARBA" id="ARBA00010429"/>
    </source>
</evidence>
<dbReference type="InterPro" id="IPR006066">
    <property type="entry name" value="NO2/SO3_Rdtase_FeS/sirohaem_BS"/>
</dbReference>
<sequence>MMAPTMMPSLKSSSLKSSRSPLPLRAGGAHRCFSPGRTTHTTAAASGGDGGAANEGNGGGFWSRLFGSANSAPLAAATVEQPTASSSSGGLESRYGPKTVIKPLPQNPPNLDVTSADAFVGKTPQGSWQLLDEGRAKNPFEKTKLQNDALELLKRNGGFDELTGELTSTPFEDIYTDDEKAKTIDVRLKWMGLFHRLKAGKGRFMLRLRLPNGVLNSEQCRYMDGVISKYGEEQGCADVTTRENLQLRGITLEDAPEILSTLESLGITTLQSGMDNVRNVAGSPLAGIDPEETYDTRAMCQALTEYVTQGYDGNPAISNLPRKFNICVVGSADMFEHPHINDIALVPAKSNDTGNLGFHVEVGGFLSSTRCTDAIPLDAFVAEADAAALCHAILTTFRDYGVRGPRTKTRLMWCIDEMGFDNFRDEVARRMPGGNLLRASEATTLLPKLDERRVILGIHDQKQDGLQWAGLCVPTGSLEPGDMTALADAADTFGSGEVRLTVDQNVIIPNIPKEKMDAFLNEPIVQKFTPFPGVLVAGLVSCTGARWCPQAQIHTKSNALELAQRLDEQLSFPKDTKEVRMHWSGCPNVCGQSQVGDIGFIGTSFKVKKDEKRVDVEGVNLLEGGRICQAPAEAQVVDKKVPLGDELEQKVKAILMEKYGAVEK</sequence>
<dbReference type="InterPro" id="IPR006067">
    <property type="entry name" value="NO2/SO3_Rdtase_4Fe4S_dom"/>
</dbReference>
<keyword evidence="8" id="KW-0408">Iron</keyword>
<feature type="region of interest" description="Disordered" evidence="13">
    <location>
        <begin position="1"/>
        <end position="56"/>
    </location>
</feature>
<evidence type="ECO:0000256" key="11">
    <source>
        <dbReference type="ARBA" id="ARBA00040459"/>
    </source>
</evidence>
<evidence type="ECO:0000256" key="9">
    <source>
        <dbReference type="ARBA" id="ARBA00023014"/>
    </source>
</evidence>
<dbReference type="Proteomes" id="UP000660262">
    <property type="component" value="Unassembled WGS sequence"/>
</dbReference>
<feature type="compositionally biased region" description="Low complexity" evidence="13">
    <location>
        <begin position="8"/>
        <end position="25"/>
    </location>
</feature>
<keyword evidence="17" id="KW-1185">Reference proteome</keyword>
<dbReference type="GO" id="GO:0051539">
    <property type="term" value="F:4 iron, 4 sulfur cluster binding"/>
    <property type="evidence" value="ECO:0007669"/>
    <property type="project" value="UniProtKB-KW"/>
</dbReference>
<dbReference type="Pfam" id="PF01077">
    <property type="entry name" value="NIR_SIR"/>
    <property type="match status" value="2"/>
</dbReference>
<dbReference type="PRINTS" id="PR00397">
    <property type="entry name" value="SIROHAEM"/>
</dbReference>
<evidence type="ECO:0000256" key="5">
    <source>
        <dbReference type="ARBA" id="ARBA00022617"/>
    </source>
</evidence>
<evidence type="ECO:0000259" key="14">
    <source>
        <dbReference type="Pfam" id="PF01077"/>
    </source>
</evidence>
<keyword evidence="6" id="KW-0479">Metal-binding</keyword>
<name>A0A830HH32_9CHLO</name>
<feature type="compositionally biased region" description="Gly residues" evidence="13">
    <location>
        <begin position="47"/>
        <end position="56"/>
    </location>
</feature>
<dbReference type="EMBL" id="BNJQ01000012">
    <property type="protein sequence ID" value="GHP06148.1"/>
    <property type="molecule type" value="Genomic_DNA"/>
</dbReference>
<feature type="domain" description="Nitrite/sulphite reductase 4Fe-4S" evidence="14">
    <location>
        <begin position="539"/>
        <end position="655"/>
    </location>
</feature>
<keyword evidence="7" id="KW-0560">Oxidoreductase</keyword>
<dbReference type="SUPFAM" id="SSF55124">
    <property type="entry name" value="Nitrite/Sulfite reductase N-terminal domain-like"/>
    <property type="match status" value="2"/>
</dbReference>
<organism evidence="16 17">
    <name type="scientific">Pycnococcus provasolii</name>
    <dbReference type="NCBI Taxonomy" id="41880"/>
    <lineage>
        <taxon>Eukaryota</taxon>
        <taxon>Viridiplantae</taxon>
        <taxon>Chlorophyta</taxon>
        <taxon>Pseudoscourfieldiophyceae</taxon>
        <taxon>Pseudoscourfieldiales</taxon>
        <taxon>Pycnococcaceae</taxon>
        <taxon>Pycnococcus</taxon>
    </lineage>
</organism>
<dbReference type="InterPro" id="IPR051329">
    <property type="entry name" value="NIR_SIR_4Fe-4S"/>
</dbReference>
<evidence type="ECO:0000256" key="2">
    <source>
        <dbReference type="ARBA" id="ARBA00005096"/>
    </source>
</evidence>
<gene>
    <name evidence="16" type="ORF">PPROV_000489500</name>
</gene>
<evidence type="ECO:0000256" key="7">
    <source>
        <dbReference type="ARBA" id="ARBA00023002"/>
    </source>
</evidence>
<comment type="catalytic activity">
    <reaction evidence="12">
        <text>6 oxidized [2Fe-2S]-[ferredoxin] + NH4(+) + 2 H2O = nitrite + 6 reduced [2Fe-2S]-[ferredoxin] + 8 H(+)</text>
        <dbReference type="Rhea" id="RHEA:18041"/>
        <dbReference type="Rhea" id="RHEA-COMP:10000"/>
        <dbReference type="Rhea" id="RHEA-COMP:10001"/>
        <dbReference type="ChEBI" id="CHEBI:15377"/>
        <dbReference type="ChEBI" id="CHEBI:15378"/>
        <dbReference type="ChEBI" id="CHEBI:16301"/>
        <dbReference type="ChEBI" id="CHEBI:28938"/>
        <dbReference type="ChEBI" id="CHEBI:33737"/>
        <dbReference type="ChEBI" id="CHEBI:33738"/>
        <dbReference type="EC" id="1.7.7.1"/>
    </reaction>
</comment>
<evidence type="ECO:0000256" key="6">
    <source>
        <dbReference type="ARBA" id="ARBA00022723"/>
    </source>
</evidence>
<keyword evidence="9" id="KW-0411">Iron-sulfur</keyword>
<dbReference type="GO" id="GO:0048307">
    <property type="term" value="F:ferredoxin-nitrite reductase activity"/>
    <property type="evidence" value="ECO:0007669"/>
    <property type="project" value="UniProtKB-EC"/>
</dbReference>
<dbReference type="AlphaFoldDB" id="A0A830HH32"/>